<keyword evidence="2" id="KW-0540">Nuclease</keyword>
<organism evidence="2 3">
    <name type="scientific">Tumidithrix elongata BACA0141</name>
    <dbReference type="NCBI Taxonomy" id="2716417"/>
    <lineage>
        <taxon>Bacteria</taxon>
        <taxon>Bacillati</taxon>
        <taxon>Cyanobacteriota</taxon>
        <taxon>Cyanophyceae</taxon>
        <taxon>Pseudanabaenales</taxon>
        <taxon>Pseudanabaenaceae</taxon>
        <taxon>Tumidithrix</taxon>
        <taxon>Tumidithrix elongata</taxon>
    </lineage>
</organism>
<dbReference type="InterPro" id="IPR012296">
    <property type="entry name" value="Nuclease_put_TT1808"/>
</dbReference>
<dbReference type="AlphaFoldDB" id="A0AAW9Q4T9"/>
<dbReference type="Pfam" id="PF05685">
    <property type="entry name" value="Uma2"/>
    <property type="match status" value="1"/>
</dbReference>
<keyword evidence="2" id="KW-0255">Endonuclease</keyword>
<dbReference type="EMBL" id="JAZBJZ010000100">
    <property type="protein sequence ID" value="MEE3718919.1"/>
    <property type="molecule type" value="Genomic_DNA"/>
</dbReference>
<evidence type="ECO:0000313" key="3">
    <source>
        <dbReference type="Proteomes" id="UP001333818"/>
    </source>
</evidence>
<dbReference type="InterPro" id="IPR011335">
    <property type="entry name" value="Restrct_endonuc-II-like"/>
</dbReference>
<gene>
    <name evidence="2" type="ORF">V2H45_19425</name>
</gene>
<dbReference type="PANTHER" id="PTHR34107:SF2">
    <property type="entry name" value="SLL0888 PROTEIN"/>
    <property type="match status" value="1"/>
</dbReference>
<evidence type="ECO:0000313" key="2">
    <source>
        <dbReference type="EMBL" id="MEE3718919.1"/>
    </source>
</evidence>
<accession>A0AAW9Q4T9</accession>
<protein>
    <submittedName>
        <fullName evidence="2">Uma2 family endonuclease</fullName>
    </submittedName>
</protein>
<dbReference type="GO" id="GO:0004519">
    <property type="term" value="F:endonuclease activity"/>
    <property type="evidence" value="ECO:0007669"/>
    <property type="project" value="UniProtKB-KW"/>
</dbReference>
<reference evidence="2" key="1">
    <citation type="submission" date="2024-01" db="EMBL/GenBank/DDBJ databases">
        <title>Bank of Algae and Cyanobacteria of the Azores (BACA) strain genomes.</title>
        <authorList>
            <person name="Luz R."/>
            <person name="Cordeiro R."/>
            <person name="Fonseca A."/>
            <person name="Goncalves V."/>
        </authorList>
    </citation>
    <scope>NUCLEOTIDE SEQUENCE</scope>
    <source>
        <strain evidence="2">BACA0141</strain>
    </source>
</reference>
<name>A0AAW9Q4T9_9CYAN</name>
<proteinExistence type="predicted"/>
<dbReference type="RefSeq" id="WP_330485355.1">
    <property type="nucleotide sequence ID" value="NZ_JAZBJZ010000100.1"/>
</dbReference>
<keyword evidence="2" id="KW-0378">Hydrolase</keyword>
<feature type="domain" description="Putative restriction endonuclease" evidence="1">
    <location>
        <begin position="11"/>
        <end position="181"/>
    </location>
</feature>
<dbReference type="Proteomes" id="UP001333818">
    <property type="component" value="Unassembled WGS sequence"/>
</dbReference>
<dbReference type="SUPFAM" id="SSF52980">
    <property type="entry name" value="Restriction endonuclease-like"/>
    <property type="match status" value="1"/>
</dbReference>
<dbReference type="Gene3D" id="3.90.1570.10">
    <property type="entry name" value="tt1808, chain A"/>
    <property type="match status" value="1"/>
</dbReference>
<dbReference type="PANTHER" id="PTHR34107">
    <property type="entry name" value="SLL0198 PROTEIN-RELATED"/>
    <property type="match status" value="1"/>
</dbReference>
<keyword evidence="3" id="KW-1185">Reference proteome</keyword>
<evidence type="ECO:0000259" key="1">
    <source>
        <dbReference type="Pfam" id="PF05685"/>
    </source>
</evidence>
<comment type="caution">
    <text evidence="2">The sequence shown here is derived from an EMBL/GenBank/DDBJ whole genome shotgun (WGS) entry which is preliminary data.</text>
</comment>
<dbReference type="CDD" id="cd06260">
    <property type="entry name" value="DUF820-like"/>
    <property type="match status" value="1"/>
</dbReference>
<dbReference type="InterPro" id="IPR008538">
    <property type="entry name" value="Uma2"/>
</dbReference>
<sequence length="186" mass="21602">MTVTAKKKLTFEEYLTYDDGTNNRYEFRDGALIEMPPATGLHNRIIMFLAFYLQTEIYRCNYNYCVRANSTEVFIENKTRRPDICILTKAQDKELEGKPDILFEPCPLAIEIVSPSSRHDDFVEKRKEYSSFGIPEYWIVDLKLRSLSVLTQIDGDYVEKVYKGKDSIISPTFPTIELTMQVLLEA</sequence>